<dbReference type="InParanoid" id="A9V1G9"/>
<dbReference type="eggNOG" id="KOG1000">
    <property type="taxonomic scope" value="Eukaryota"/>
</dbReference>
<dbReference type="STRING" id="81824.A9V1G9"/>
<feature type="region of interest" description="Disordered" evidence="5">
    <location>
        <begin position="1038"/>
        <end position="1057"/>
    </location>
</feature>
<evidence type="ECO:0000259" key="7">
    <source>
        <dbReference type="PROSITE" id="PS51194"/>
    </source>
</evidence>
<gene>
    <name evidence="8" type="ORF">MONBRDRAFT_26139</name>
</gene>
<reference evidence="8 9" key="1">
    <citation type="journal article" date="2008" name="Nature">
        <title>The genome of the choanoflagellate Monosiga brevicollis and the origin of metazoans.</title>
        <authorList>
            <consortium name="JGI Sequencing"/>
            <person name="King N."/>
            <person name="Westbrook M.J."/>
            <person name="Young S.L."/>
            <person name="Kuo A."/>
            <person name="Abedin M."/>
            <person name="Chapman J."/>
            <person name="Fairclough S."/>
            <person name="Hellsten U."/>
            <person name="Isogai Y."/>
            <person name="Letunic I."/>
            <person name="Marr M."/>
            <person name="Pincus D."/>
            <person name="Putnam N."/>
            <person name="Rokas A."/>
            <person name="Wright K.J."/>
            <person name="Zuzow R."/>
            <person name="Dirks W."/>
            <person name="Good M."/>
            <person name="Goodstein D."/>
            <person name="Lemons D."/>
            <person name="Li W."/>
            <person name="Lyons J.B."/>
            <person name="Morris A."/>
            <person name="Nichols S."/>
            <person name="Richter D.J."/>
            <person name="Salamov A."/>
            <person name="Bork P."/>
            <person name="Lim W.A."/>
            <person name="Manning G."/>
            <person name="Miller W.T."/>
            <person name="McGinnis W."/>
            <person name="Shapiro H."/>
            <person name="Tjian R."/>
            <person name="Grigoriev I.V."/>
            <person name="Rokhsar D."/>
        </authorList>
    </citation>
    <scope>NUCLEOTIDE SEQUENCE [LARGE SCALE GENOMIC DNA]</scope>
    <source>
        <strain evidence="9">MX1 / ATCC 50154</strain>
    </source>
</reference>
<dbReference type="AlphaFoldDB" id="A9V1G9"/>
<dbReference type="RefSeq" id="XP_001746541.1">
    <property type="nucleotide sequence ID" value="XM_001746489.1"/>
</dbReference>
<dbReference type="InterPro" id="IPR000330">
    <property type="entry name" value="SNF2_N"/>
</dbReference>
<dbReference type="Gene3D" id="3.40.50.300">
    <property type="entry name" value="P-loop containing nucleotide triphosphate hydrolases"/>
    <property type="match status" value="1"/>
</dbReference>
<dbReference type="SUPFAM" id="SSF52540">
    <property type="entry name" value="P-loop containing nucleoside triphosphate hydrolases"/>
    <property type="match status" value="2"/>
</dbReference>
<accession>A9V1G9</accession>
<sequence>MDDDPGPDPEIARHNSAHFLNRLKPLTALGPPSGAPAGALAPTTEASTTGTIARDLADRLPVRLWQGLLPFQREAVVFGVARNGRILIGDQMGCGKTISAIALACAFRQEWPVLIVAPTSVRGSWVDELEEWLRFLTPNDICVVRSGKDVARLDAAVVVVTYGLLNQSTMMDALAAQRFKVVIIDESHYLKNSRAKRTQSLLPILRRARRVIMLSGTPALARPEKQEERARESRLASAHFPQMRAQELYTQVDALKPGYLGSWTSYAQRYCDRKRNYFGGWDTKGASNLPELHDKLRAIMIRRLKKDVLSQLPPKRRQRVLLDVGEADLKRVQQIKQQLDKLDPVDAESKMQSHALLQSLYKETGAAKIPAVREYIRGLCQTGDKFLVFAYHLDVLDAVHVEVVAAKLDYIMIRGDTPVSERQAGVRKFQGNDSCRVAILSMTAAGQGLTLTAASTVIFAELHWTPGIIEQAEDRVHRIGQGDPVNVQYLVARRTLDDTMWNIVDRKVGVVSSALDGQRERLRAKNSTAQREMGDLRQRNSLVDSEDVREGAAQVTDMLREHRSELIDATITSKSDLRNFWKSPNARSRPHPKVIVEPWSCPACTFLNGADGQSPGSTNKIPKQCQMCGTPRPKRQSSTGSQSEVDERQAPIMSTATETTQNDSDDLVNMDGQLHLSPGSGFNMDGPSGLHSFDPRSSFSRTLFHARTDDTEIEADAVAPKFKFCVSRHTGRLHLFDLEDRPLMINFHMDDFQHDRLKTVPTHLQAPAARREVLRFIATFNRLKAAEQHALGNLIMANVQDGQRLLRKAKEERKSGSARKASGYGLCAYRPTALVAPSTRRYMERTSSVPSGESAAASTNTTPQLKQVTEQRGRRVGEAMALAFRHCFVIGCQNACNVFVIAGWQTGTGGSIRRRLAELEQGVCQLCHLDCQTLLYNLKGASTTSERLRLLAQTTLHKLPLERRERIARAPKAADLWQADHIVPVCEGGGEAEIEEFRTLCTVCHQGETQRLVLGGRAARQLRHAAKGSGNLLHMWQTTSTSSSHSDRAPTVIELDD</sequence>
<evidence type="ECO:0000256" key="2">
    <source>
        <dbReference type="ARBA" id="ARBA00022801"/>
    </source>
</evidence>
<dbReference type="Pfam" id="PF00176">
    <property type="entry name" value="SNF2-rel_dom"/>
    <property type="match status" value="1"/>
</dbReference>
<dbReference type="Gene3D" id="1.10.30.50">
    <property type="match status" value="1"/>
</dbReference>
<dbReference type="GO" id="GO:0016787">
    <property type="term" value="F:hydrolase activity"/>
    <property type="evidence" value="ECO:0007669"/>
    <property type="project" value="UniProtKB-KW"/>
</dbReference>
<dbReference type="Pfam" id="PF00271">
    <property type="entry name" value="Helicase_C"/>
    <property type="match status" value="1"/>
</dbReference>
<dbReference type="KEGG" id="mbr:MONBRDRAFT_26139"/>
<dbReference type="GO" id="GO:0008270">
    <property type="term" value="F:zinc ion binding"/>
    <property type="evidence" value="ECO:0007669"/>
    <property type="project" value="InterPro"/>
</dbReference>
<dbReference type="FunCoup" id="A9V1G9">
    <property type="interactions" value="389"/>
</dbReference>
<dbReference type="GO" id="GO:0006281">
    <property type="term" value="P:DNA repair"/>
    <property type="evidence" value="ECO:0000318"/>
    <property type="project" value="GO_Central"/>
</dbReference>
<dbReference type="SMART" id="SM00487">
    <property type="entry name" value="DEXDc"/>
    <property type="match status" value="1"/>
</dbReference>
<name>A9V1G9_MONBE</name>
<evidence type="ECO:0000256" key="1">
    <source>
        <dbReference type="ARBA" id="ARBA00022741"/>
    </source>
</evidence>
<feature type="domain" description="Helicase C-terminal" evidence="7">
    <location>
        <begin position="371"/>
        <end position="537"/>
    </location>
</feature>
<keyword evidence="9" id="KW-1185">Reference proteome</keyword>
<keyword evidence="4" id="KW-0067">ATP-binding</keyword>
<evidence type="ECO:0000256" key="4">
    <source>
        <dbReference type="ARBA" id="ARBA00022840"/>
    </source>
</evidence>
<dbReference type="CDD" id="cd18793">
    <property type="entry name" value="SF2_C_SNF"/>
    <property type="match status" value="1"/>
</dbReference>
<dbReference type="GO" id="GO:0005524">
    <property type="term" value="F:ATP binding"/>
    <property type="evidence" value="ECO:0007669"/>
    <property type="project" value="UniProtKB-KW"/>
</dbReference>
<dbReference type="Pfam" id="PF01844">
    <property type="entry name" value="HNH"/>
    <property type="match status" value="1"/>
</dbReference>
<keyword evidence="3" id="KW-0347">Helicase</keyword>
<dbReference type="GO" id="GO:0004520">
    <property type="term" value="F:DNA endonuclease activity"/>
    <property type="evidence" value="ECO:0000318"/>
    <property type="project" value="GO_Central"/>
</dbReference>
<keyword evidence="2" id="KW-0378">Hydrolase</keyword>
<evidence type="ECO:0000256" key="3">
    <source>
        <dbReference type="ARBA" id="ARBA00022806"/>
    </source>
</evidence>
<dbReference type="InterPro" id="IPR001650">
    <property type="entry name" value="Helicase_C-like"/>
</dbReference>
<feature type="compositionally biased region" description="Polar residues" evidence="5">
    <location>
        <begin position="845"/>
        <end position="868"/>
    </location>
</feature>
<dbReference type="GO" id="GO:0003676">
    <property type="term" value="F:nucleic acid binding"/>
    <property type="evidence" value="ECO:0007669"/>
    <property type="project" value="InterPro"/>
</dbReference>
<dbReference type="GeneID" id="5891824"/>
<feature type="domain" description="Helicase ATP-binding" evidence="6">
    <location>
        <begin position="77"/>
        <end position="236"/>
    </location>
</feature>
<protein>
    <submittedName>
        <fullName evidence="8">Uncharacterized protein</fullName>
    </submittedName>
</protein>
<dbReference type="CDD" id="cd18010">
    <property type="entry name" value="DEXHc_HARP_SMARCAL1"/>
    <property type="match status" value="1"/>
</dbReference>
<keyword evidence="1" id="KW-0547">Nucleotide-binding</keyword>
<dbReference type="InterPro" id="IPR027417">
    <property type="entry name" value="P-loop_NTPase"/>
</dbReference>
<dbReference type="InterPro" id="IPR038718">
    <property type="entry name" value="SNF2-like_sf"/>
</dbReference>
<dbReference type="GO" id="GO:0031297">
    <property type="term" value="P:replication fork processing"/>
    <property type="evidence" value="ECO:0000318"/>
    <property type="project" value="GO_Central"/>
</dbReference>
<proteinExistence type="predicted"/>
<organism evidence="8 9">
    <name type="scientific">Monosiga brevicollis</name>
    <name type="common">Choanoflagellate</name>
    <dbReference type="NCBI Taxonomy" id="81824"/>
    <lineage>
        <taxon>Eukaryota</taxon>
        <taxon>Choanoflagellata</taxon>
        <taxon>Craspedida</taxon>
        <taxon>Salpingoecidae</taxon>
        <taxon>Monosiga</taxon>
    </lineage>
</organism>
<evidence type="ECO:0000313" key="9">
    <source>
        <dbReference type="Proteomes" id="UP000001357"/>
    </source>
</evidence>
<dbReference type="PANTHER" id="PTHR45766:SF3">
    <property type="entry name" value="DNA ANNEALING HELICASE AND ENDONUCLEASE ZRANB3"/>
    <property type="match status" value="1"/>
</dbReference>
<dbReference type="SMART" id="SM00490">
    <property type="entry name" value="HELICc"/>
    <property type="match status" value="1"/>
</dbReference>
<dbReference type="PROSITE" id="PS51192">
    <property type="entry name" value="HELICASE_ATP_BIND_1"/>
    <property type="match status" value="1"/>
</dbReference>
<dbReference type="InterPro" id="IPR049730">
    <property type="entry name" value="SNF2/RAD54-like_C"/>
</dbReference>
<dbReference type="GO" id="GO:0004386">
    <property type="term" value="F:helicase activity"/>
    <property type="evidence" value="ECO:0007669"/>
    <property type="project" value="UniProtKB-KW"/>
</dbReference>
<evidence type="ECO:0000259" key="6">
    <source>
        <dbReference type="PROSITE" id="PS51192"/>
    </source>
</evidence>
<feature type="region of interest" description="Disordered" evidence="5">
    <location>
        <begin position="613"/>
        <end position="650"/>
    </location>
</feature>
<dbReference type="OMA" id="WRKVVLH"/>
<evidence type="ECO:0000256" key="5">
    <source>
        <dbReference type="SAM" id="MobiDB-lite"/>
    </source>
</evidence>
<evidence type="ECO:0000313" key="8">
    <source>
        <dbReference type="EMBL" id="EDQ88437.1"/>
    </source>
</evidence>
<dbReference type="EMBL" id="CH991554">
    <property type="protein sequence ID" value="EDQ88437.1"/>
    <property type="molecule type" value="Genomic_DNA"/>
</dbReference>
<dbReference type="Gene3D" id="3.40.50.10810">
    <property type="entry name" value="Tandem AAA-ATPase domain"/>
    <property type="match status" value="1"/>
</dbReference>
<dbReference type="Proteomes" id="UP000001357">
    <property type="component" value="Unassembled WGS sequence"/>
</dbReference>
<dbReference type="InterPro" id="IPR002711">
    <property type="entry name" value="HNH"/>
</dbReference>
<dbReference type="PROSITE" id="PS51194">
    <property type="entry name" value="HELICASE_CTER"/>
    <property type="match status" value="1"/>
</dbReference>
<feature type="region of interest" description="Disordered" evidence="5">
    <location>
        <begin position="840"/>
        <end position="868"/>
    </location>
</feature>
<dbReference type="PANTHER" id="PTHR45766">
    <property type="entry name" value="DNA ANNEALING HELICASE AND ENDONUCLEASE ZRANB3 FAMILY MEMBER"/>
    <property type="match status" value="1"/>
</dbReference>
<dbReference type="InterPro" id="IPR014001">
    <property type="entry name" value="Helicase_ATP-bd"/>
</dbReference>